<sequence>MDHFVDRRATCSNYKKIQTFINKCLQQILHLKWFDRVPNTDMWERANQEPMHVQIRRRKWKWIGHTLRREHSNVTRQALDWNPQGKRKRRRPKQTWKRSILDELRTTGLT</sequence>
<protein>
    <submittedName>
        <fullName evidence="2">Uncharacterized protein</fullName>
    </submittedName>
</protein>
<accession>A0A0L8HUA2</accession>
<name>A0A0L8HUA2_OCTBM</name>
<proteinExistence type="predicted"/>
<dbReference type="AlphaFoldDB" id="A0A0L8HUA2"/>
<feature type="compositionally biased region" description="Basic residues" evidence="1">
    <location>
        <begin position="85"/>
        <end position="96"/>
    </location>
</feature>
<gene>
    <name evidence="2" type="ORF">OCBIM_22005917mg</name>
</gene>
<feature type="region of interest" description="Disordered" evidence="1">
    <location>
        <begin position="75"/>
        <end position="97"/>
    </location>
</feature>
<reference evidence="2" key="1">
    <citation type="submission" date="2015-07" db="EMBL/GenBank/DDBJ databases">
        <title>MeaNS - Measles Nucleotide Surveillance Program.</title>
        <authorList>
            <person name="Tran T."/>
            <person name="Druce J."/>
        </authorList>
    </citation>
    <scope>NUCLEOTIDE SEQUENCE</scope>
    <source>
        <strain evidence="2">UCB-OBI-ISO-001</strain>
        <tissue evidence="2">Gonad</tissue>
    </source>
</reference>
<organism evidence="2">
    <name type="scientific">Octopus bimaculoides</name>
    <name type="common">California two-spotted octopus</name>
    <dbReference type="NCBI Taxonomy" id="37653"/>
    <lineage>
        <taxon>Eukaryota</taxon>
        <taxon>Metazoa</taxon>
        <taxon>Spiralia</taxon>
        <taxon>Lophotrochozoa</taxon>
        <taxon>Mollusca</taxon>
        <taxon>Cephalopoda</taxon>
        <taxon>Coleoidea</taxon>
        <taxon>Octopodiformes</taxon>
        <taxon>Octopoda</taxon>
        <taxon>Incirrata</taxon>
        <taxon>Octopodidae</taxon>
        <taxon>Octopus</taxon>
    </lineage>
</organism>
<evidence type="ECO:0000256" key="1">
    <source>
        <dbReference type="SAM" id="MobiDB-lite"/>
    </source>
</evidence>
<evidence type="ECO:0000313" key="2">
    <source>
        <dbReference type="EMBL" id="KOF92786.1"/>
    </source>
</evidence>
<dbReference type="EMBL" id="KQ417284">
    <property type="protein sequence ID" value="KOF92786.1"/>
    <property type="molecule type" value="Genomic_DNA"/>
</dbReference>